<keyword evidence="5 9" id="KW-0808">Transferase</keyword>
<dbReference type="PROSITE" id="PS00105">
    <property type="entry name" value="AA_TRANSFER_CLASS_1"/>
    <property type="match status" value="1"/>
</dbReference>
<comment type="catalytic activity">
    <reaction evidence="8">
        <text>L-histidinol phosphate + 2-oxoglutarate = 3-(imidazol-4-yl)-2-oxopropyl phosphate + L-glutamate</text>
        <dbReference type="Rhea" id="RHEA:23744"/>
        <dbReference type="ChEBI" id="CHEBI:16810"/>
        <dbReference type="ChEBI" id="CHEBI:29985"/>
        <dbReference type="ChEBI" id="CHEBI:57766"/>
        <dbReference type="ChEBI" id="CHEBI:57980"/>
        <dbReference type="EC" id="2.6.1.9"/>
    </reaction>
</comment>
<name>K6GPR5_9BACT</name>
<feature type="domain" description="Aminotransferase class I/classII large" evidence="10">
    <location>
        <begin position="296"/>
        <end position="593"/>
    </location>
</feature>
<comment type="similarity">
    <text evidence="9">Belongs to the class-I pyridoxal-phosphate-dependent aminotransferase family.</text>
</comment>
<evidence type="ECO:0000256" key="4">
    <source>
        <dbReference type="ARBA" id="ARBA00022605"/>
    </source>
</evidence>
<protein>
    <recommendedName>
        <fullName evidence="9">Aminotransferase</fullName>
        <ecNumber evidence="9">2.6.1.-</ecNumber>
    </recommendedName>
</protein>
<comment type="similarity">
    <text evidence="2">Belongs to the class-II pyridoxal-phosphate-dependent aminotransferase family. Histidinol-phosphate aminotransferase subfamily.</text>
</comment>
<evidence type="ECO:0000256" key="2">
    <source>
        <dbReference type="ARBA" id="ARBA00007970"/>
    </source>
</evidence>
<dbReference type="CDD" id="cd00609">
    <property type="entry name" value="AAT_like"/>
    <property type="match status" value="1"/>
</dbReference>
<dbReference type="Pfam" id="PF00483">
    <property type="entry name" value="NTP_transferase"/>
    <property type="match status" value="1"/>
</dbReference>
<dbReference type="InterPro" id="IPR050106">
    <property type="entry name" value="HistidinolP_aminotransfase"/>
</dbReference>
<dbReference type="InterPro" id="IPR015424">
    <property type="entry name" value="PyrdxlP-dep_Trfase"/>
</dbReference>
<evidence type="ECO:0000256" key="3">
    <source>
        <dbReference type="ARBA" id="ARBA00022576"/>
    </source>
</evidence>
<feature type="domain" description="Nucleotidyl transferase" evidence="11">
    <location>
        <begin position="4"/>
        <end position="114"/>
    </location>
</feature>
<dbReference type="Gene3D" id="3.40.640.10">
    <property type="entry name" value="Type I PLP-dependent aspartate aminotransferase-like (Major domain)"/>
    <property type="match status" value="1"/>
</dbReference>
<dbReference type="GO" id="GO:0030170">
    <property type="term" value="F:pyridoxal phosphate binding"/>
    <property type="evidence" value="ECO:0007669"/>
    <property type="project" value="InterPro"/>
</dbReference>
<evidence type="ECO:0000256" key="1">
    <source>
        <dbReference type="ARBA" id="ARBA00005011"/>
    </source>
</evidence>
<evidence type="ECO:0000256" key="9">
    <source>
        <dbReference type="RuleBase" id="RU000481"/>
    </source>
</evidence>
<dbReference type="EMBL" id="ALAO01000189">
    <property type="protein sequence ID" value="EKO38940.1"/>
    <property type="molecule type" value="Genomic_DNA"/>
</dbReference>
<dbReference type="InterPro" id="IPR029044">
    <property type="entry name" value="Nucleotide-diphossugar_trans"/>
</dbReference>
<dbReference type="GO" id="GO:0004400">
    <property type="term" value="F:histidinol-phosphate transaminase activity"/>
    <property type="evidence" value="ECO:0007669"/>
    <property type="project" value="UniProtKB-EC"/>
</dbReference>
<gene>
    <name evidence="12" type="ORF">B193_2353</name>
</gene>
<evidence type="ECO:0000259" key="10">
    <source>
        <dbReference type="Pfam" id="PF00155"/>
    </source>
</evidence>
<comment type="cofactor">
    <cofactor evidence="9">
        <name>pyridoxal 5'-phosphate</name>
        <dbReference type="ChEBI" id="CHEBI:597326"/>
    </cofactor>
</comment>
<proteinExistence type="inferred from homology"/>
<dbReference type="AlphaFoldDB" id="K6GPR5"/>
<evidence type="ECO:0000259" key="11">
    <source>
        <dbReference type="Pfam" id="PF00483"/>
    </source>
</evidence>
<dbReference type="InterPro" id="IPR004838">
    <property type="entry name" value="NHTrfase_class1_PyrdxlP-BS"/>
</dbReference>
<dbReference type="EC" id="2.6.1.-" evidence="9"/>
<dbReference type="Pfam" id="PF00155">
    <property type="entry name" value="Aminotran_1_2"/>
    <property type="match status" value="1"/>
</dbReference>
<dbReference type="Gene3D" id="3.90.1150.10">
    <property type="entry name" value="Aspartate Aminotransferase, domain 1"/>
    <property type="match status" value="1"/>
</dbReference>
<keyword evidence="6" id="KW-0663">Pyridoxal phosphate</keyword>
<dbReference type="CDD" id="cd02523">
    <property type="entry name" value="PC_cytidylyltransferase"/>
    <property type="match status" value="1"/>
</dbReference>
<dbReference type="GO" id="GO:0000105">
    <property type="term" value="P:L-histidine biosynthetic process"/>
    <property type="evidence" value="ECO:0007669"/>
    <property type="project" value="UniProtKB-KW"/>
</dbReference>
<dbReference type="InterPro" id="IPR015422">
    <property type="entry name" value="PyrdxlP-dep_Trfase_small"/>
</dbReference>
<evidence type="ECO:0000256" key="5">
    <source>
        <dbReference type="ARBA" id="ARBA00022679"/>
    </source>
</evidence>
<dbReference type="SUPFAM" id="SSF53448">
    <property type="entry name" value="Nucleotide-diphospho-sugar transferases"/>
    <property type="match status" value="1"/>
</dbReference>
<evidence type="ECO:0000256" key="7">
    <source>
        <dbReference type="ARBA" id="ARBA00023102"/>
    </source>
</evidence>
<dbReference type="Proteomes" id="UP000006272">
    <property type="component" value="Unassembled WGS sequence"/>
</dbReference>
<dbReference type="Gene3D" id="3.90.550.10">
    <property type="entry name" value="Spore Coat Polysaccharide Biosynthesis Protein SpsA, Chain A"/>
    <property type="match status" value="1"/>
</dbReference>
<keyword evidence="3 9" id="KW-0032">Aminotransferase</keyword>
<evidence type="ECO:0000313" key="13">
    <source>
        <dbReference type="Proteomes" id="UP000006272"/>
    </source>
</evidence>
<dbReference type="InterPro" id="IPR015421">
    <property type="entry name" value="PyrdxlP-dep_Trfase_major"/>
</dbReference>
<evidence type="ECO:0000256" key="8">
    <source>
        <dbReference type="ARBA" id="ARBA00047481"/>
    </source>
</evidence>
<organism evidence="12 13">
    <name type="scientific">Solidesulfovibrio magneticus str. Maddingley MBC34</name>
    <dbReference type="NCBI Taxonomy" id="1206767"/>
    <lineage>
        <taxon>Bacteria</taxon>
        <taxon>Pseudomonadati</taxon>
        <taxon>Thermodesulfobacteriota</taxon>
        <taxon>Desulfovibrionia</taxon>
        <taxon>Desulfovibrionales</taxon>
        <taxon>Desulfovibrionaceae</taxon>
        <taxon>Solidesulfovibrio</taxon>
    </lineage>
</organism>
<comment type="pathway">
    <text evidence="1">Amino-acid biosynthesis; L-histidine biosynthesis; L-histidine from 5-phospho-alpha-D-ribose 1-diphosphate: step 7/9.</text>
</comment>
<dbReference type="PATRIC" id="fig|1206767.3.peg.2296"/>
<comment type="caution">
    <text evidence="12">The sequence shown here is derived from an EMBL/GenBank/DDBJ whole genome shotgun (WGS) entry which is preliminary data.</text>
</comment>
<dbReference type="PANTHER" id="PTHR43643">
    <property type="entry name" value="HISTIDINOL-PHOSPHATE AMINOTRANSFERASE 2"/>
    <property type="match status" value="1"/>
</dbReference>
<dbReference type="SUPFAM" id="SSF53383">
    <property type="entry name" value="PLP-dependent transferases"/>
    <property type="match status" value="1"/>
</dbReference>
<dbReference type="InterPro" id="IPR005835">
    <property type="entry name" value="NTP_transferase_dom"/>
</dbReference>
<dbReference type="PANTHER" id="PTHR43643:SF6">
    <property type="entry name" value="HISTIDINOL-PHOSPHATE AMINOTRANSFERASE"/>
    <property type="match status" value="1"/>
</dbReference>
<reference evidence="12 13" key="1">
    <citation type="submission" date="2012-07" db="EMBL/GenBank/DDBJ databases">
        <title>Draft genome sequence of Desulfovibrio magneticus str. Maddingley MBC34 obtained from a metagenomic sequence of a methanogenic enrichment isolated from coal-seam formation water in Victoria, Australia.</title>
        <authorList>
            <person name="Greenfield P."/>
            <person name="Hendry P."/>
            <person name="Li D."/>
            <person name="Rosewarne C.P."/>
            <person name="Tran-Dinh N."/>
            <person name="Elbourne L.D.H."/>
            <person name="Paulsen I.T."/>
            <person name="Midgley D.J."/>
        </authorList>
    </citation>
    <scope>NUCLEOTIDE SEQUENCE [LARGE SCALE GENOMIC DNA]</scope>
    <source>
        <strain evidence="13">Maddingley MBC34</strain>
    </source>
</reference>
<evidence type="ECO:0000256" key="6">
    <source>
        <dbReference type="ARBA" id="ARBA00022898"/>
    </source>
</evidence>
<evidence type="ECO:0000313" key="12">
    <source>
        <dbReference type="EMBL" id="EKO38940.1"/>
    </source>
</evidence>
<keyword evidence="7" id="KW-0368">Histidine biosynthesis</keyword>
<keyword evidence="4" id="KW-0028">Amino-acid biosynthesis</keyword>
<dbReference type="InterPro" id="IPR004839">
    <property type="entry name" value="Aminotransferase_I/II_large"/>
</dbReference>
<sequence length="608" mass="68597">MQCIILAAGRGSRLSPLTDDTPKPMIKVNGTPLIENALNILSRHAVERFIVVIGYKADGVRHSLGDKWRGIDIVYIENELWETTNNIYSLWLTRDYWDSDTLLLECDVFFEASLMDDFLSRPFTNAALVDAFEPHMDGTVVEISPEKKILRMIPGKDQPMGFDFRGKYKTVNIYSFTQEYLSGSFLPILELYLSLRGRREYYELVLGVLLFMGDTELAAHICTPHRWFEIDDFTDLQRAEAYVCDTATLFEKVKACYGGYWRYDFIDFAYLYNPYFPPPTLQNELRLNLERLLSHYPAGQMEINQALSNWVKLDAAMLAVGNGGAELIAALRDRSGRVAVPAPGFNEYERGLAPDRVLRLTADPVAMRLSPEQVVRQVKAGQADTLVLINPNNPTGAAYSRAELRAILEGLAGRTRVILDESFADFMDEECQASLLGELENYPHLVILRSLSKDLGVPGLRLGYVATADRQLVCELRENCPIWHVNSLAQYFLDILPKYRTEYAASLRRAAEARQAMGAALREVEGLTVYPSQANFFLLKLPPHIPSARLQEALFHKERIYIKDLGAKTGLTPDRYVRVAVKTLEENALLVAALRETLTELTKTCAAA</sequence>
<accession>K6GPR5</accession>